<evidence type="ECO:0000256" key="2">
    <source>
        <dbReference type="ARBA" id="ARBA00009765"/>
    </source>
</evidence>
<comment type="similarity">
    <text evidence="2">Belongs to the CorA metal ion transporter (MIT) (TC 1.A.35) family.</text>
</comment>
<feature type="transmembrane region" description="Helical" evidence="8">
    <location>
        <begin position="214"/>
        <end position="234"/>
    </location>
</feature>
<feature type="compositionally biased region" description="Polar residues" evidence="7">
    <location>
        <begin position="994"/>
        <end position="1003"/>
    </location>
</feature>
<feature type="compositionally biased region" description="Basic and acidic residues" evidence="7">
    <location>
        <begin position="7"/>
        <end position="28"/>
    </location>
</feature>
<feature type="transmembrane region" description="Helical" evidence="8">
    <location>
        <begin position="1298"/>
        <end position="1321"/>
    </location>
</feature>
<dbReference type="Pfam" id="PF01544">
    <property type="entry name" value="CorA"/>
    <property type="match status" value="2"/>
</dbReference>
<dbReference type="InterPro" id="IPR020846">
    <property type="entry name" value="MFS_dom"/>
</dbReference>
<dbReference type="InterPro" id="IPR036259">
    <property type="entry name" value="MFS_trans_sf"/>
</dbReference>
<feature type="compositionally biased region" description="Basic and acidic residues" evidence="7">
    <location>
        <begin position="1007"/>
        <end position="1017"/>
    </location>
</feature>
<dbReference type="InterPro" id="IPR045861">
    <property type="entry name" value="CorA_cytoplasmic_dom"/>
</dbReference>
<evidence type="ECO:0000256" key="8">
    <source>
        <dbReference type="SAM" id="Phobius"/>
    </source>
</evidence>
<feature type="transmembrane region" description="Helical" evidence="8">
    <location>
        <begin position="408"/>
        <end position="428"/>
    </location>
</feature>
<feature type="compositionally biased region" description="Acidic residues" evidence="7">
    <location>
        <begin position="957"/>
        <end position="966"/>
    </location>
</feature>
<feature type="compositionally biased region" description="Polar residues" evidence="7">
    <location>
        <begin position="643"/>
        <end position="672"/>
    </location>
</feature>
<dbReference type="Proteomes" id="UP000249619">
    <property type="component" value="Unassembled WGS sequence"/>
</dbReference>
<feature type="transmembrane region" description="Helical" evidence="8">
    <location>
        <begin position="121"/>
        <end position="139"/>
    </location>
</feature>
<feature type="transmembrane region" description="Helical" evidence="8">
    <location>
        <begin position="434"/>
        <end position="456"/>
    </location>
</feature>
<dbReference type="PANTHER" id="PTHR21535:SF51">
    <property type="entry name" value="MANGANESE RESISTANCE PROTEIN MNR2"/>
    <property type="match status" value="1"/>
</dbReference>
<keyword evidence="11" id="KW-1185">Reference proteome</keyword>
<dbReference type="PANTHER" id="PTHR21535">
    <property type="entry name" value="MAGNESIUM AND COBALT TRANSPORT PROTEIN/MITOCHONDRIAL IMPORT INNER MEMBRANE TRANSLOCASE SUBUNIT TIM8"/>
    <property type="match status" value="1"/>
</dbReference>
<feature type="transmembrane region" description="Helical" evidence="8">
    <location>
        <begin position="52"/>
        <end position="69"/>
    </location>
</feature>
<dbReference type="InterPro" id="IPR045863">
    <property type="entry name" value="CorA_TM1_TM2"/>
</dbReference>
<dbReference type="STRING" id="183478.A0A364N2R4"/>
<feature type="domain" description="Major facilitator superfamily (MFS) profile" evidence="9">
    <location>
        <begin position="56"/>
        <end position="465"/>
    </location>
</feature>
<feature type="region of interest" description="Disordered" evidence="7">
    <location>
        <begin position="1168"/>
        <end position="1200"/>
    </location>
</feature>
<evidence type="ECO:0000256" key="7">
    <source>
        <dbReference type="SAM" id="MobiDB-lite"/>
    </source>
</evidence>
<organism evidence="10 11">
    <name type="scientific">Stemphylium lycopersici</name>
    <name type="common">Tomato gray leaf spot disease fungus</name>
    <name type="synonym">Thyrospora lycopersici</name>
    <dbReference type="NCBI Taxonomy" id="183478"/>
    <lineage>
        <taxon>Eukaryota</taxon>
        <taxon>Fungi</taxon>
        <taxon>Dikarya</taxon>
        <taxon>Ascomycota</taxon>
        <taxon>Pezizomycotina</taxon>
        <taxon>Dothideomycetes</taxon>
        <taxon>Pleosporomycetidae</taxon>
        <taxon>Pleosporales</taxon>
        <taxon>Pleosporineae</taxon>
        <taxon>Pleosporaceae</taxon>
        <taxon>Stemphylium</taxon>
    </lineage>
</organism>
<feature type="transmembrane region" description="Helical" evidence="8">
    <location>
        <begin position="321"/>
        <end position="340"/>
    </location>
</feature>
<feature type="region of interest" description="Disordered" evidence="7">
    <location>
        <begin position="781"/>
        <end position="820"/>
    </location>
</feature>
<comment type="subcellular location">
    <subcellularLocation>
        <location evidence="1">Membrane</location>
        <topology evidence="1">Multi-pass membrane protein</topology>
    </subcellularLocation>
</comment>
<dbReference type="FunFam" id="1.20.58.340:FF:000008">
    <property type="entry name" value="CorA family metal ion transporter"/>
    <property type="match status" value="1"/>
</dbReference>
<sequence length="1361" mass="151622">MRLFSAQDRDIENPHDDRSDTVGAEKDVEATPVPPVEGAIDPVIERRVRRKLDLHVVPLLAALYLLAFLDRSNIGNARIAGMEEDLNLSSSDYQWLLTIFYISYIVFGFLAIMWKVVPPHRWAAACVFVWGLVSTVQAATTNWGGMMALRFLMGAAEIAYGPGVPFLLSFFYRRHELGLRCGLFLSAAPLANTFAGALAYGITSGNPALAKWRLLFLVEGLPTIVMAVVAWFFLPDSPEKARFFTDEERKVARARGVAQAGAATRIGSINWKEMVEGLLDVKGWILGIMYFSGNVAFSSLPVFLPTILAEMGFSSVNAQGLTAPPFFVSFLVVIGTTYIADRTQQRGIMIALLTATGGIGYVILATTTSVGARYAGVFLAAAGIFPAIGNILPWVIGNQGTDTRRGTGIVILNLIGQVGPILGTRLYPSSEGPFYVKGQSVCAGFMFLFCLLSLLLRTLLAWENKKFDRTYGTVTEQKAAMEERGEAFMEVGVENAGPMFRERHGVDKRVRPIAMASNPSGPAAAGSSNAASYATAAAASNTNSRPGQEAGASAPPKKKKTHRGGAKKRRNRRQSFAAGADLAQGDSMDERPSLANVASHGQSRGSNGLYRTHSNLSNTSLESEALLDHREQPTIRTRRPSVPVTSMYQPRGSQSSANPQRLQPTKPSNSYGRSRLSHTPEELHDSDADDTNDRTPLMSSSQRDIRTGTSYGSNGKPRRSSGNSMSAPKHTAMPEHRPELFTQHHHSATNLNDYDVNNPPSVPTSPAFEAVAGLDDVMIPTDLDHMSDSGRPSSGNRDALINIDEDEHTGSPPSPGDFRRRMTTTALEDVCFPHEAMSEIGHEDYMNAPTTGEPTSRRRRRRWPDLDVLQAWANEEKEQRTIEGMRMRKVSEPLMVEGRLRPKRRVWHREASDAPYRFTYFNETFDNTIHSQSISELLQPGQNFRNLFVPDPPILDDTSDSSDTEDDMLHSGANGYGSRTTTRSTSKVEGKYSSGEQTRSTTPRPADTPKPEEEKPKRYGPRPAWWLDVMSPTETEMKVISKAFGIHPLTSEDILMQEQREKVELFKHYYFINYRTFEQDENSDDYLEPVNLYVVVFREGVISFHFSLTPHPANVRRRIRQLSDYLVLSPDWISYAIIDDVTDAYAPMIQKIEEEVDDIDEAILRLHSSEEEQEAEKEKSYSYNNPHYKEPPEVKSQQDTGRDMLRRVGECRKKVMSLYRLLGNKADVIKGFAKRCNEQWDIAPRNEIGMYLGDIQDHIVTMTGNLSHYENLLSRAHSNYLAQINIRMNERQEKTSDILGKLTVLGTIVLPMNVVTGIWGMNCLVPGQDIENLNWFWCITGGLITFGLLCYFIAKRVYGIV</sequence>
<feature type="compositionally biased region" description="Polar residues" evidence="7">
    <location>
        <begin position="612"/>
        <end position="622"/>
    </location>
</feature>
<feature type="transmembrane region" description="Helical" evidence="8">
    <location>
        <begin position="374"/>
        <end position="396"/>
    </location>
</feature>
<dbReference type="FunFam" id="3.30.460.20:FF:000020">
    <property type="entry name" value="Chromosome 1, whole genome shotgun sequence"/>
    <property type="match status" value="1"/>
</dbReference>
<dbReference type="GO" id="GO:0010961">
    <property type="term" value="P:intracellular magnesium ion homeostasis"/>
    <property type="evidence" value="ECO:0007669"/>
    <property type="project" value="TreeGrafter"/>
</dbReference>
<evidence type="ECO:0000256" key="5">
    <source>
        <dbReference type="ARBA" id="ARBA00022989"/>
    </source>
</evidence>
<keyword evidence="4 8" id="KW-0812">Transmembrane</keyword>
<feature type="transmembrane region" description="Helical" evidence="8">
    <location>
        <begin position="183"/>
        <end position="202"/>
    </location>
</feature>
<comment type="caution">
    <text evidence="10">The sequence shown here is derived from an EMBL/GenBank/DDBJ whole genome shotgun (WGS) entry which is preliminary data.</text>
</comment>
<evidence type="ECO:0000256" key="6">
    <source>
        <dbReference type="ARBA" id="ARBA00023136"/>
    </source>
</evidence>
<name>A0A364N2R4_STELY</name>
<keyword evidence="3" id="KW-0813">Transport</keyword>
<proteinExistence type="inferred from homology"/>
<dbReference type="Pfam" id="PF07690">
    <property type="entry name" value="MFS_1"/>
    <property type="match status" value="1"/>
</dbReference>
<evidence type="ECO:0000256" key="4">
    <source>
        <dbReference type="ARBA" id="ARBA00022692"/>
    </source>
</evidence>
<dbReference type="GO" id="GO:0015095">
    <property type="term" value="F:magnesium ion transmembrane transporter activity"/>
    <property type="evidence" value="ECO:0007669"/>
    <property type="project" value="InterPro"/>
</dbReference>
<feature type="transmembrane region" description="Helical" evidence="8">
    <location>
        <begin position="93"/>
        <end position="114"/>
    </location>
</feature>
<feature type="compositionally biased region" description="Basic and acidic residues" evidence="7">
    <location>
        <begin position="1168"/>
        <end position="1180"/>
    </location>
</feature>
<dbReference type="SUPFAM" id="SSF103473">
    <property type="entry name" value="MFS general substrate transporter"/>
    <property type="match status" value="1"/>
</dbReference>
<feature type="compositionally biased region" description="Polar residues" evidence="7">
    <location>
        <begin position="697"/>
        <end position="713"/>
    </location>
</feature>
<dbReference type="Gene3D" id="1.20.58.340">
    <property type="entry name" value="Magnesium transport protein CorA, transmembrane region"/>
    <property type="match status" value="2"/>
</dbReference>
<dbReference type="Gene3D" id="1.20.1250.20">
    <property type="entry name" value="MFS general substrate transporter like domains"/>
    <property type="match status" value="2"/>
</dbReference>
<feature type="region of interest" description="Disordered" evidence="7">
    <location>
        <begin position="536"/>
        <end position="733"/>
    </location>
</feature>
<dbReference type="CDD" id="cd12829">
    <property type="entry name" value="Alr1p-like"/>
    <property type="match status" value="1"/>
</dbReference>
<evidence type="ECO:0000256" key="1">
    <source>
        <dbReference type="ARBA" id="ARBA00004141"/>
    </source>
</evidence>
<dbReference type="InterPro" id="IPR002523">
    <property type="entry name" value="MgTranspt_CorA/ZnTranspt_ZntB"/>
</dbReference>
<feature type="transmembrane region" description="Helical" evidence="8">
    <location>
        <begin position="284"/>
        <end position="309"/>
    </location>
</feature>
<protein>
    <submittedName>
        <fullName evidence="10">Magnesium transporter ALR2</fullName>
    </submittedName>
</protein>
<gene>
    <name evidence="10" type="ORF">DDE83_005209</name>
</gene>
<feature type="transmembrane region" description="Helical" evidence="8">
    <location>
        <begin position="151"/>
        <end position="171"/>
    </location>
</feature>
<dbReference type="SUPFAM" id="SSF143865">
    <property type="entry name" value="CorA soluble domain-like"/>
    <property type="match status" value="1"/>
</dbReference>
<dbReference type="InterPro" id="IPR011701">
    <property type="entry name" value="MFS"/>
</dbReference>
<evidence type="ECO:0000313" key="11">
    <source>
        <dbReference type="Proteomes" id="UP000249619"/>
    </source>
</evidence>
<evidence type="ECO:0000256" key="3">
    <source>
        <dbReference type="ARBA" id="ARBA00022448"/>
    </source>
</evidence>
<feature type="compositionally biased region" description="Basic residues" evidence="7">
    <location>
        <begin position="556"/>
        <end position="573"/>
    </location>
</feature>
<feature type="transmembrane region" description="Helical" evidence="8">
    <location>
        <begin position="1333"/>
        <end position="1354"/>
    </location>
</feature>
<dbReference type="Gene3D" id="3.30.460.20">
    <property type="entry name" value="CorA soluble domain-like"/>
    <property type="match status" value="1"/>
</dbReference>
<dbReference type="SUPFAM" id="SSF144083">
    <property type="entry name" value="Magnesium transport protein CorA, transmembrane region"/>
    <property type="match status" value="1"/>
</dbReference>
<dbReference type="GO" id="GO:0000329">
    <property type="term" value="C:fungal-type vacuole membrane"/>
    <property type="evidence" value="ECO:0007669"/>
    <property type="project" value="TreeGrafter"/>
</dbReference>
<evidence type="ECO:0000313" key="10">
    <source>
        <dbReference type="EMBL" id="RAR09994.1"/>
    </source>
</evidence>
<feature type="region of interest" description="Disordered" evidence="7">
    <location>
        <begin position="944"/>
        <end position="1021"/>
    </location>
</feature>
<dbReference type="FunFam" id="1.20.1250.20:FF:000013">
    <property type="entry name" value="MFS general substrate transporter"/>
    <property type="match status" value="1"/>
</dbReference>
<reference evidence="11" key="1">
    <citation type="submission" date="2018-05" db="EMBL/GenBank/DDBJ databases">
        <title>Draft genome sequence of Stemphylium lycopersici strain CIDEFI 213.</title>
        <authorList>
            <person name="Medina R."/>
            <person name="Franco M.E.E."/>
            <person name="Lucentini C.G."/>
            <person name="Saparrat M.C.N."/>
            <person name="Balatti P.A."/>
        </authorList>
    </citation>
    <scope>NUCLEOTIDE SEQUENCE [LARGE SCALE GENOMIC DNA]</scope>
    <source>
        <strain evidence="11">CIDEFI 213</strain>
    </source>
</reference>
<feature type="transmembrane region" description="Helical" evidence="8">
    <location>
        <begin position="347"/>
        <end position="368"/>
    </location>
</feature>
<feature type="region of interest" description="Disordered" evidence="7">
    <location>
        <begin position="1"/>
        <end position="28"/>
    </location>
</feature>
<dbReference type="EMBL" id="QGDH01000069">
    <property type="protein sequence ID" value="RAR09994.1"/>
    <property type="molecule type" value="Genomic_DNA"/>
</dbReference>
<dbReference type="PROSITE" id="PS50850">
    <property type="entry name" value="MFS"/>
    <property type="match status" value="1"/>
</dbReference>
<evidence type="ECO:0000259" key="9">
    <source>
        <dbReference type="PROSITE" id="PS50850"/>
    </source>
</evidence>
<accession>A0A364N2R4</accession>
<dbReference type="InterPro" id="IPR044089">
    <property type="entry name" value="Alr1-like"/>
</dbReference>
<keyword evidence="6 8" id="KW-0472">Membrane</keyword>
<keyword evidence="5 8" id="KW-1133">Transmembrane helix</keyword>
<dbReference type="FunFam" id="1.20.1250.20:FF:000018">
    <property type="entry name" value="MFS transporter permease"/>
    <property type="match status" value="1"/>
</dbReference>
<dbReference type="FunFam" id="1.20.58.340:FF:000014">
    <property type="entry name" value="CorA family metal ion transporter"/>
    <property type="match status" value="1"/>
</dbReference>